<feature type="compositionally biased region" description="Polar residues" evidence="3">
    <location>
        <begin position="389"/>
        <end position="403"/>
    </location>
</feature>
<name>A0A2C5XG16_9HYPO</name>
<protein>
    <recommendedName>
        <fullName evidence="4">RED-like N-terminal domain-containing protein</fullName>
    </recommendedName>
</protein>
<feature type="compositionally biased region" description="Basic and acidic residues" evidence="3">
    <location>
        <begin position="55"/>
        <end position="70"/>
    </location>
</feature>
<dbReference type="InterPro" id="IPR012916">
    <property type="entry name" value="RED_N"/>
</dbReference>
<accession>A0A2C5XG16</accession>
<reference evidence="5 6" key="1">
    <citation type="submission" date="2017-06" db="EMBL/GenBank/DDBJ databases">
        <title>Ant-infecting Ophiocordyceps genomes reveal a high diversity of potential behavioral manipulation genes and a possible major role for enterotoxins.</title>
        <authorList>
            <person name="De Bekker C."/>
            <person name="Evans H.C."/>
            <person name="Brachmann A."/>
            <person name="Hughes D.P."/>
        </authorList>
    </citation>
    <scope>NUCLEOTIDE SEQUENCE [LARGE SCALE GENOMIC DNA]</scope>
    <source>
        <strain evidence="5 6">Map64</strain>
    </source>
</reference>
<comment type="subcellular location">
    <subcellularLocation>
        <location evidence="1">Nucleus</location>
    </subcellularLocation>
</comment>
<feature type="region of interest" description="Disordered" evidence="3">
    <location>
        <begin position="178"/>
        <end position="210"/>
    </location>
</feature>
<feature type="region of interest" description="Disordered" evidence="3">
    <location>
        <begin position="1"/>
        <end position="106"/>
    </location>
</feature>
<feature type="domain" description="RED-like N-terminal" evidence="4">
    <location>
        <begin position="77"/>
        <end position="199"/>
    </location>
</feature>
<feature type="compositionally biased region" description="Basic and acidic residues" evidence="3">
    <location>
        <begin position="420"/>
        <end position="440"/>
    </location>
</feature>
<feature type="compositionally biased region" description="Basic and acidic residues" evidence="3">
    <location>
        <begin position="342"/>
        <end position="356"/>
    </location>
</feature>
<evidence type="ECO:0000256" key="3">
    <source>
        <dbReference type="SAM" id="MobiDB-lite"/>
    </source>
</evidence>
<gene>
    <name evidence="5" type="ORF">CDD81_508</name>
</gene>
<feature type="compositionally biased region" description="Polar residues" evidence="3">
    <location>
        <begin position="15"/>
        <end position="30"/>
    </location>
</feature>
<dbReference type="Proteomes" id="UP000226192">
    <property type="component" value="Unassembled WGS sequence"/>
</dbReference>
<feature type="compositionally biased region" description="Basic and acidic residues" evidence="3">
    <location>
        <begin position="93"/>
        <end position="106"/>
    </location>
</feature>
<evidence type="ECO:0000256" key="2">
    <source>
        <dbReference type="ARBA" id="ARBA00023242"/>
    </source>
</evidence>
<dbReference type="STRING" id="1399860.A0A2C5XG16"/>
<dbReference type="EMBL" id="NJET01000109">
    <property type="protein sequence ID" value="PHH61278.1"/>
    <property type="molecule type" value="Genomic_DNA"/>
</dbReference>
<dbReference type="Pfam" id="PF07808">
    <property type="entry name" value="RED_N"/>
    <property type="match status" value="1"/>
</dbReference>
<dbReference type="OrthoDB" id="3366823at2759"/>
<comment type="caution">
    <text evidence="5">The sequence shown here is derived from an EMBL/GenBank/DDBJ whole genome shotgun (WGS) entry which is preliminary data.</text>
</comment>
<keyword evidence="2" id="KW-0539">Nucleus</keyword>
<proteinExistence type="predicted"/>
<feature type="compositionally biased region" description="Low complexity" evidence="3">
    <location>
        <begin position="357"/>
        <end position="369"/>
    </location>
</feature>
<organism evidence="5 6">
    <name type="scientific">Ophiocordyceps australis</name>
    <dbReference type="NCBI Taxonomy" id="1399860"/>
    <lineage>
        <taxon>Eukaryota</taxon>
        <taxon>Fungi</taxon>
        <taxon>Dikarya</taxon>
        <taxon>Ascomycota</taxon>
        <taxon>Pezizomycotina</taxon>
        <taxon>Sordariomycetes</taxon>
        <taxon>Hypocreomycetidae</taxon>
        <taxon>Hypocreales</taxon>
        <taxon>Ophiocordycipitaceae</taxon>
        <taxon>Ophiocordyceps</taxon>
    </lineage>
</organism>
<feature type="compositionally biased region" description="Low complexity" evidence="3">
    <location>
        <begin position="407"/>
        <end position="416"/>
    </location>
</feature>
<evidence type="ECO:0000313" key="6">
    <source>
        <dbReference type="Proteomes" id="UP000226192"/>
    </source>
</evidence>
<keyword evidence="6" id="KW-1185">Reference proteome</keyword>
<feature type="compositionally biased region" description="Basic residues" evidence="3">
    <location>
        <begin position="491"/>
        <end position="501"/>
    </location>
</feature>
<feature type="compositionally biased region" description="Acidic residues" evidence="3">
    <location>
        <begin position="306"/>
        <end position="315"/>
    </location>
</feature>
<dbReference type="AlphaFoldDB" id="A0A2C5XG16"/>
<dbReference type="PANTHER" id="PTHR12765">
    <property type="entry name" value="RED PROTEIN IK FACTOR CYTOKINE IK"/>
    <property type="match status" value="1"/>
</dbReference>
<evidence type="ECO:0000256" key="1">
    <source>
        <dbReference type="ARBA" id="ARBA00004123"/>
    </source>
</evidence>
<evidence type="ECO:0000313" key="5">
    <source>
        <dbReference type="EMBL" id="PHH61278.1"/>
    </source>
</evidence>
<sequence length="520" mass="57505">MNNEDFRKLVLAGTKQPSSAKDGPSSSATKQGGAGTLGLRQRSSFSLTPRAVLKSKTDLARKPAESDSSHHPRKKFKTSDPKGVSLATGYVDRAQDRRSDEADDRHERLKALEASFRKGEIDQETYDEQRYAIAGGSLDSTHLVKGLDFKLLQRVKRGEDVFGKTADDDVEEALDEFESKEVSTIEREKREKRGTFSTTAPETGQHRTRNQILAELKASRTAAKAKQEASSLGDRFKRIGTKQNVETRIERDAKGREVLIIVDEHGNEKRKVRKLKSEEVAELLMPDPNAKPLGMEVPEQYRPQQEAEEEEEDQGSDIFGDVGDDYDPLAGIEASSSDSEQDGDHGEESTNKDRQQGQEASGSESEAGAMAPSPQPARRRNYFGDSKTGLLSQETTRAPSLSDPSIAAALKKAAALNHMQDSEATAKAKQDKQAMEERRQKLLQMSERDNDDLDMGFGTSRFEDEDDADDTRVKLSAWGSGSHEERGGGQGKRKRGPKKRKGDANSAADVLRVMEQRKRP</sequence>
<dbReference type="InterPro" id="IPR039896">
    <property type="entry name" value="Red-like"/>
</dbReference>
<feature type="region of interest" description="Disordered" evidence="3">
    <location>
        <begin position="266"/>
        <end position="520"/>
    </location>
</feature>
<evidence type="ECO:0000259" key="4">
    <source>
        <dbReference type="Pfam" id="PF07808"/>
    </source>
</evidence>
<feature type="compositionally biased region" description="Basic and acidic residues" evidence="3">
    <location>
        <begin position="266"/>
        <end position="279"/>
    </location>
</feature>
<feature type="compositionally biased region" description="Basic and acidic residues" evidence="3">
    <location>
        <begin position="178"/>
        <end position="194"/>
    </location>
</feature>
<dbReference type="GO" id="GO:0005634">
    <property type="term" value="C:nucleus"/>
    <property type="evidence" value="ECO:0007669"/>
    <property type="project" value="UniProtKB-SubCell"/>
</dbReference>